<accession>A0A6A6GZ35</accession>
<dbReference type="Pfam" id="PF00190">
    <property type="entry name" value="Cupin_1"/>
    <property type="match status" value="1"/>
</dbReference>
<dbReference type="OrthoDB" id="2589563at2759"/>
<evidence type="ECO:0000313" key="3">
    <source>
        <dbReference type="Proteomes" id="UP000800092"/>
    </source>
</evidence>
<dbReference type="InterPro" id="IPR011051">
    <property type="entry name" value="RmlC_Cupin_sf"/>
</dbReference>
<protein>
    <recommendedName>
        <fullName evidence="1">Cupin type-1 domain-containing protein</fullName>
    </recommendedName>
</protein>
<dbReference type="SUPFAM" id="SSF51182">
    <property type="entry name" value="RmlC-like cupins"/>
    <property type="match status" value="1"/>
</dbReference>
<proteinExistence type="predicted"/>
<evidence type="ECO:0000259" key="1">
    <source>
        <dbReference type="Pfam" id="PF00190"/>
    </source>
</evidence>
<dbReference type="InterPro" id="IPR006045">
    <property type="entry name" value="Cupin_1"/>
</dbReference>
<dbReference type="Proteomes" id="UP000800092">
    <property type="component" value="Unassembled WGS sequence"/>
</dbReference>
<sequence>MPLSSLTPLSTLRISRHQIPAYHLIPNTSLAPNRPLLIYHSAFPRAVTASAIESHLSTIGAVVPAWRYTMYSTTHFHSTAHEVLCISRGKARLCFGGEENSGRVEEVLERGDVVIVPAGVGHRLLEDLGGGFEMVGSYEEGKSWDMCYGKKGEEEKVEQIKGLGWFRKDPVYGDEGPAVKGN</sequence>
<organism evidence="2 3">
    <name type="scientific">Viridothelium virens</name>
    <name type="common">Speckled blister lichen</name>
    <name type="synonym">Trypethelium virens</name>
    <dbReference type="NCBI Taxonomy" id="1048519"/>
    <lineage>
        <taxon>Eukaryota</taxon>
        <taxon>Fungi</taxon>
        <taxon>Dikarya</taxon>
        <taxon>Ascomycota</taxon>
        <taxon>Pezizomycotina</taxon>
        <taxon>Dothideomycetes</taxon>
        <taxon>Dothideomycetes incertae sedis</taxon>
        <taxon>Trypetheliales</taxon>
        <taxon>Trypetheliaceae</taxon>
        <taxon>Viridothelium</taxon>
    </lineage>
</organism>
<dbReference type="InterPro" id="IPR014500">
    <property type="entry name" value="UCP019307_cupin"/>
</dbReference>
<reference evidence="2" key="1">
    <citation type="journal article" date="2020" name="Stud. Mycol.">
        <title>101 Dothideomycetes genomes: a test case for predicting lifestyles and emergence of pathogens.</title>
        <authorList>
            <person name="Haridas S."/>
            <person name="Albert R."/>
            <person name="Binder M."/>
            <person name="Bloem J."/>
            <person name="Labutti K."/>
            <person name="Salamov A."/>
            <person name="Andreopoulos B."/>
            <person name="Baker S."/>
            <person name="Barry K."/>
            <person name="Bills G."/>
            <person name="Bluhm B."/>
            <person name="Cannon C."/>
            <person name="Castanera R."/>
            <person name="Culley D."/>
            <person name="Daum C."/>
            <person name="Ezra D."/>
            <person name="Gonzalez J."/>
            <person name="Henrissat B."/>
            <person name="Kuo A."/>
            <person name="Liang C."/>
            <person name="Lipzen A."/>
            <person name="Lutzoni F."/>
            <person name="Magnuson J."/>
            <person name="Mondo S."/>
            <person name="Nolan M."/>
            <person name="Ohm R."/>
            <person name="Pangilinan J."/>
            <person name="Park H.-J."/>
            <person name="Ramirez L."/>
            <person name="Alfaro M."/>
            <person name="Sun H."/>
            <person name="Tritt A."/>
            <person name="Yoshinaga Y."/>
            <person name="Zwiers L.-H."/>
            <person name="Turgeon B."/>
            <person name="Goodwin S."/>
            <person name="Spatafora J."/>
            <person name="Crous P."/>
            <person name="Grigoriev I."/>
        </authorList>
    </citation>
    <scope>NUCLEOTIDE SEQUENCE</scope>
    <source>
        <strain evidence="2">Tuck. ex Michener</strain>
    </source>
</reference>
<feature type="domain" description="Cupin type-1" evidence="1">
    <location>
        <begin position="73"/>
        <end position="122"/>
    </location>
</feature>
<dbReference type="Gene3D" id="2.60.120.10">
    <property type="entry name" value="Jelly Rolls"/>
    <property type="match status" value="1"/>
</dbReference>
<keyword evidence="3" id="KW-1185">Reference proteome</keyword>
<dbReference type="PANTHER" id="PTHR36448:SF3">
    <property type="entry name" value="CUPIN TYPE-2 DOMAIN-CONTAINING PROTEIN"/>
    <property type="match status" value="1"/>
</dbReference>
<dbReference type="AlphaFoldDB" id="A0A6A6GZ35"/>
<dbReference type="InterPro" id="IPR047121">
    <property type="entry name" value="YjiB-like"/>
</dbReference>
<gene>
    <name evidence="2" type="ORF">EV356DRAFT_507699</name>
</gene>
<dbReference type="EMBL" id="ML991831">
    <property type="protein sequence ID" value="KAF2231086.1"/>
    <property type="molecule type" value="Genomic_DNA"/>
</dbReference>
<dbReference type="PIRSF" id="PIRSF019307">
    <property type="entry name" value="UCP019307"/>
    <property type="match status" value="1"/>
</dbReference>
<evidence type="ECO:0000313" key="2">
    <source>
        <dbReference type="EMBL" id="KAF2231086.1"/>
    </source>
</evidence>
<name>A0A6A6GZ35_VIRVR</name>
<dbReference type="CDD" id="cd02219">
    <property type="entry name" value="cupin_YjlB-like"/>
    <property type="match status" value="1"/>
</dbReference>
<dbReference type="PANTHER" id="PTHR36448">
    <property type="entry name" value="BLR7373 PROTEIN"/>
    <property type="match status" value="1"/>
</dbReference>
<dbReference type="InterPro" id="IPR014710">
    <property type="entry name" value="RmlC-like_jellyroll"/>
</dbReference>